<dbReference type="Proteomes" id="UP001055439">
    <property type="component" value="Chromosome 6"/>
</dbReference>
<organism evidence="1 2">
    <name type="scientific">Musa troglodytarum</name>
    <name type="common">fe'i banana</name>
    <dbReference type="NCBI Taxonomy" id="320322"/>
    <lineage>
        <taxon>Eukaryota</taxon>
        <taxon>Viridiplantae</taxon>
        <taxon>Streptophyta</taxon>
        <taxon>Embryophyta</taxon>
        <taxon>Tracheophyta</taxon>
        <taxon>Spermatophyta</taxon>
        <taxon>Magnoliopsida</taxon>
        <taxon>Liliopsida</taxon>
        <taxon>Zingiberales</taxon>
        <taxon>Musaceae</taxon>
        <taxon>Musa</taxon>
    </lineage>
</organism>
<name>A0A9E7KB30_9LILI</name>
<protein>
    <submittedName>
        <fullName evidence="1">Uncharacterized protein</fullName>
    </submittedName>
</protein>
<reference evidence="1" key="1">
    <citation type="submission" date="2022-05" db="EMBL/GenBank/DDBJ databases">
        <title>The Musa troglodytarum L. genome provides insights into the mechanism of non-climacteric behaviour and enrichment of carotenoids.</title>
        <authorList>
            <person name="Wang J."/>
        </authorList>
    </citation>
    <scope>NUCLEOTIDE SEQUENCE</scope>
    <source>
        <tissue evidence="1">Leaf</tissue>
    </source>
</reference>
<dbReference type="AlphaFoldDB" id="A0A9E7KB30"/>
<evidence type="ECO:0000313" key="2">
    <source>
        <dbReference type="Proteomes" id="UP001055439"/>
    </source>
</evidence>
<evidence type="ECO:0000313" key="1">
    <source>
        <dbReference type="EMBL" id="URE09455.1"/>
    </source>
</evidence>
<keyword evidence="2" id="KW-1185">Reference proteome</keyword>
<dbReference type="EMBL" id="CP097508">
    <property type="protein sequence ID" value="URE09455.1"/>
    <property type="molecule type" value="Genomic_DNA"/>
</dbReference>
<gene>
    <name evidence="1" type="ORF">MUK42_27420</name>
</gene>
<sequence>MESTPTRRRGLQINPQRLFSSVLWTNIMFVWKQGEIRIPHCRGGCGLINRTPEHRNSHGSFV</sequence>
<proteinExistence type="predicted"/>
<feature type="non-terminal residue" evidence="1">
    <location>
        <position position="62"/>
    </location>
</feature>
<accession>A0A9E7KB30</accession>